<dbReference type="Proteomes" id="UP001586593">
    <property type="component" value="Unassembled WGS sequence"/>
</dbReference>
<evidence type="ECO:0000313" key="2">
    <source>
        <dbReference type="EMBL" id="KAL1872776.1"/>
    </source>
</evidence>
<keyword evidence="3" id="KW-1185">Reference proteome</keyword>
<feature type="compositionally biased region" description="Basic and acidic residues" evidence="1">
    <location>
        <begin position="289"/>
        <end position="306"/>
    </location>
</feature>
<name>A0ABR3XA07_9PEZI</name>
<protein>
    <submittedName>
        <fullName evidence="2">Uncharacterized protein</fullName>
    </submittedName>
</protein>
<feature type="compositionally biased region" description="Basic and acidic residues" evidence="1">
    <location>
        <begin position="438"/>
        <end position="447"/>
    </location>
</feature>
<proteinExistence type="predicted"/>
<feature type="region of interest" description="Disordered" evidence="1">
    <location>
        <begin position="42"/>
        <end position="76"/>
    </location>
</feature>
<comment type="caution">
    <text evidence="2">The sequence shown here is derived from an EMBL/GenBank/DDBJ whole genome shotgun (WGS) entry which is preliminary data.</text>
</comment>
<reference evidence="2 3" key="1">
    <citation type="journal article" date="2024" name="Commun. Biol.">
        <title>Comparative genomic analysis of thermophilic fungi reveals convergent evolutionary adaptations and gene losses.</title>
        <authorList>
            <person name="Steindorff A.S."/>
            <person name="Aguilar-Pontes M.V."/>
            <person name="Robinson A.J."/>
            <person name="Andreopoulos B."/>
            <person name="LaButti K."/>
            <person name="Kuo A."/>
            <person name="Mondo S."/>
            <person name="Riley R."/>
            <person name="Otillar R."/>
            <person name="Haridas S."/>
            <person name="Lipzen A."/>
            <person name="Grimwood J."/>
            <person name="Schmutz J."/>
            <person name="Clum A."/>
            <person name="Reid I.D."/>
            <person name="Moisan M.C."/>
            <person name="Butler G."/>
            <person name="Nguyen T.T.M."/>
            <person name="Dewar K."/>
            <person name="Conant G."/>
            <person name="Drula E."/>
            <person name="Henrissat B."/>
            <person name="Hansel C."/>
            <person name="Singer S."/>
            <person name="Hutchinson M.I."/>
            <person name="de Vries R.P."/>
            <person name="Natvig D.O."/>
            <person name="Powell A.J."/>
            <person name="Tsang A."/>
            <person name="Grigoriev I.V."/>
        </authorList>
    </citation>
    <scope>NUCLEOTIDE SEQUENCE [LARGE SCALE GENOMIC DNA]</scope>
    <source>
        <strain evidence="2 3">ATCC 24622</strain>
    </source>
</reference>
<feature type="region of interest" description="Disordered" evidence="1">
    <location>
        <begin position="401"/>
        <end position="447"/>
    </location>
</feature>
<accession>A0ABR3XA07</accession>
<sequence>MGEDGEPLRNPFVRFKQHVDAHVTAGLQGLLGLPALVTQNPTTTRDFCPRHDGSEHSPSQYGRSSDSYSTTSSSTLDYDGWLSEQREAAATEERLDRYYEGYGLPEHLKRWQLFVYQSPYSPLRLATLPRQPRPQGLPEGADPKMFSFVDAFEDLLAESAGRPMMDLQTRYEMNKLLARMWPRGEHPLSWFSRLESQDLTKVYFRYNPGHYFTPDRMSGWGELPRPEVTYEPEKSRAGRELDVTPVERTQSVVDRGSADRPGLFGELDRVFKSLAKVLEDEFSTFTSRKKPDEGTPDSDPRGREPGTEDDLYSLVQSAFHDAERSLSTFMKSFSQGRWGFETWNPEWTRLGSEKIDQAPAETEVHEDEWGKTVKSKKEFVDAFGNLHVKTEICRTDVHGNEVSKETHYSVRPVSPSRKAQVEAPGKESGETAQAEEEQDKKSGWFWK</sequence>
<feature type="compositionally biased region" description="Low complexity" evidence="1">
    <location>
        <begin position="64"/>
        <end position="76"/>
    </location>
</feature>
<evidence type="ECO:0000256" key="1">
    <source>
        <dbReference type="SAM" id="MobiDB-lite"/>
    </source>
</evidence>
<organism evidence="2 3">
    <name type="scientific">Phialemonium thermophilum</name>
    <dbReference type="NCBI Taxonomy" id="223376"/>
    <lineage>
        <taxon>Eukaryota</taxon>
        <taxon>Fungi</taxon>
        <taxon>Dikarya</taxon>
        <taxon>Ascomycota</taxon>
        <taxon>Pezizomycotina</taxon>
        <taxon>Sordariomycetes</taxon>
        <taxon>Sordariomycetidae</taxon>
        <taxon>Cephalothecales</taxon>
        <taxon>Cephalothecaceae</taxon>
        <taxon>Phialemonium</taxon>
    </lineage>
</organism>
<dbReference type="EMBL" id="JAZHXJ010000132">
    <property type="protein sequence ID" value="KAL1872776.1"/>
    <property type="molecule type" value="Genomic_DNA"/>
</dbReference>
<feature type="region of interest" description="Disordered" evidence="1">
    <location>
        <begin position="285"/>
        <end position="308"/>
    </location>
</feature>
<evidence type="ECO:0000313" key="3">
    <source>
        <dbReference type="Proteomes" id="UP001586593"/>
    </source>
</evidence>
<gene>
    <name evidence="2" type="ORF">VTK73DRAFT_1326</name>
</gene>